<dbReference type="OrthoDB" id="2573657at2"/>
<feature type="compositionally biased region" description="Polar residues" evidence="1">
    <location>
        <begin position="487"/>
        <end position="501"/>
    </location>
</feature>
<dbReference type="RefSeq" id="WP_126996226.1">
    <property type="nucleotide sequence ID" value="NZ_CP034346.1"/>
</dbReference>
<evidence type="ECO:0000313" key="2">
    <source>
        <dbReference type="EMBL" id="AZS13998.1"/>
    </source>
</evidence>
<feature type="compositionally biased region" description="Basic and acidic residues" evidence="1">
    <location>
        <begin position="537"/>
        <end position="547"/>
    </location>
</feature>
<sequence>MDRLAPFQEDPRIAALLQTIQNQDAFAQKLAQAELTKIAEAFTEIARSQKAYVVYQAYGQREYMESAHRYAEAQRRKLEEMGVSEEWYKEGIDLSYFYQGGLLKACRYNPLKSDRSLLLDDEEIRALLEQGMLGEVELDVLRQKYDELEVKVLHRLQLEQQLEEYNRLVAEEDIRKMQQLLKDMNLYHGEITGKYDQELLIAIAGYQYIANNYSTMFAVWRELSGYHDGKKFEVDGLITKELLELANAERGLGYWNDPNVKASGLGVALTSVGVGDGIVSQIWDEGSGLLKQAWSVNPTNPKFWTETIPGYYDLAKAITNGDITLEDIKEALKEGAAEEFVVPFQDIWDLQGKVLSGKASYEESERYGRALVKAFLALTLVEGAVKSGVKISGKLSKQLSALLPKLNGGAVAVTESGTRFRIPDGYHLDTPELPKTNAQRQFIDFQRQQELRENAGGAGNTTRQTVKSNLGTEIDITPSGNHKIAPSNKNSGLKGEPNSSVDIVDPKTGEVKTRRYYGADGKAARDVDMTNHGNPKQHPEYPHEHIFEYNPDGSLKSR</sequence>
<feature type="region of interest" description="Disordered" evidence="1">
    <location>
        <begin position="454"/>
        <end position="558"/>
    </location>
</feature>
<evidence type="ECO:0000256" key="1">
    <source>
        <dbReference type="SAM" id="MobiDB-lite"/>
    </source>
</evidence>
<evidence type="ECO:0008006" key="4">
    <source>
        <dbReference type="Google" id="ProtNLM"/>
    </source>
</evidence>
<name>A0A3Q9I724_9BACL</name>
<proteinExistence type="predicted"/>
<dbReference type="Proteomes" id="UP000270678">
    <property type="component" value="Chromosome"/>
</dbReference>
<keyword evidence="3" id="KW-1185">Reference proteome</keyword>
<dbReference type="AlphaFoldDB" id="A0A3Q9I724"/>
<organism evidence="2 3">
    <name type="scientific">Paenibacillus lutimineralis</name>
    <dbReference type="NCBI Taxonomy" id="2707005"/>
    <lineage>
        <taxon>Bacteria</taxon>
        <taxon>Bacillati</taxon>
        <taxon>Bacillota</taxon>
        <taxon>Bacilli</taxon>
        <taxon>Bacillales</taxon>
        <taxon>Paenibacillaceae</taxon>
        <taxon>Paenibacillus</taxon>
    </lineage>
</organism>
<dbReference type="KEGG" id="plut:EI981_05725"/>
<feature type="compositionally biased region" description="Basic and acidic residues" evidence="1">
    <location>
        <begin position="504"/>
        <end position="513"/>
    </location>
</feature>
<accession>A0A3Q9I724</accession>
<reference evidence="3" key="1">
    <citation type="submission" date="2018-12" db="EMBL/GenBank/DDBJ databases">
        <title>Complete genome sequence of Paenibacillus sp. MBLB1234.</title>
        <authorList>
            <person name="Nam Y.-D."/>
            <person name="Kang J."/>
            <person name="Chung W.-H."/>
            <person name="Park Y.S."/>
        </authorList>
    </citation>
    <scope>NUCLEOTIDE SEQUENCE [LARGE SCALE GENOMIC DNA]</scope>
    <source>
        <strain evidence="3">MBLB1234</strain>
    </source>
</reference>
<evidence type="ECO:0000313" key="3">
    <source>
        <dbReference type="Proteomes" id="UP000270678"/>
    </source>
</evidence>
<gene>
    <name evidence="2" type="ORF">EI981_05725</name>
</gene>
<feature type="compositionally biased region" description="Polar residues" evidence="1">
    <location>
        <begin position="460"/>
        <end position="471"/>
    </location>
</feature>
<dbReference type="EMBL" id="CP034346">
    <property type="protein sequence ID" value="AZS13998.1"/>
    <property type="molecule type" value="Genomic_DNA"/>
</dbReference>
<protein>
    <recommendedName>
        <fullName evidence="4">LXG domain-containing protein</fullName>
    </recommendedName>
</protein>